<dbReference type="InterPro" id="IPR006224">
    <property type="entry name" value="PsdUridine_synth_RluA-like_CS"/>
</dbReference>
<organism evidence="13 14">
    <name type="scientific">Geotoga petraea</name>
    <dbReference type="NCBI Taxonomy" id="28234"/>
    <lineage>
        <taxon>Bacteria</taxon>
        <taxon>Thermotogati</taxon>
        <taxon>Thermotogota</taxon>
        <taxon>Thermotogae</taxon>
        <taxon>Petrotogales</taxon>
        <taxon>Petrotogaceae</taxon>
        <taxon>Geotoga</taxon>
    </lineage>
</organism>
<dbReference type="PROSITE" id="PS01129">
    <property type="entry name" value="PSI_RLU"/>
    <property type="match status" value="1"/>
</dbReference>
<dbReference type="STRING" id="28234.SAMN04488588_0298"/>
<dbReference type="PANTHER" id="PTHR21600">
    <property type="entry name" value="MITOCHONDRIAL RNA PSEUDOURIDINE SYNTHASE"/>
    <property type="match status" value="1"/>
</dbReference>
<evidence type="ECO:0000259" key="12">
    <source>
        <dbReference type="SMART" id="SM00363"/>
    </source>
</evidence>
<evidence type="ECO:0000256" key="7">
    <source>
        <dbReference type="ARBA" id="ARBA00023235"/>
    </source>
</evidence>
<evidence type="ECO:0000256" key="1">
    <source>
        <dbReference type="ARBA" id="ARBA00000381"/>
    </source>
</evidence>
<dbReference type="EC" id="5.4.99.24" evidence="4"/>
<dbReference type="Proteomes" id="UP000199322">
    <property type="component" value="Unassembled WGS sequence"/>
</dbReference>
<protein>
    <recommendedName>
        <fullName evidence="5">Ribosomal large subunit pseudouridine synthase C</fullName>
        <ecNumber evidence="4">5.4.99.24</ecNumber>
    </recommendedName>
    <alternativeName>
        <fullName evidence="8">23S rRNA pseudouridine(955/2504/2580) synthase</fullName>
    </alternativeName>
    <alternativeName>
        <fullName evidence="9">rRNA pseudouridylate synthase C</fullName>
    </alternativeName>
    <alternativeName>
        <fullName evidence="10">rRNA-uridine isomerase C</fullName>
    </alternativeName>
</protein>
<sequence length="299" mass="34932">MKKVIVDKTNYYNRLDKFLRNEMKKVKLGSIFKMIRKGKIKVNGHTIKNNNFKLNLGDLVEIDEDFIDKKMERPLKPTMKERPLDYDVLYEDADFFAINKPPKVSMHPGTGEEMVTIIEGAKYNSKDEYEPHLVHRLDKLTSGALLIAKNKVMSRILSKKIKSRETKKYYITLLIGNIDSSGTLKSQVEGKEAVLKYKKIDNFKIDNISLSFVEVELLTGRKHQIRKQFADISHPVAGDNLYGDKEINKMLKRKVGLRRFFLHSFRFYFEMNGKTYDIKAPLYKDLEDVLKRLEDLKDN</sequence>
<evidence type="ECO:0000256" key="6">
    <source>
        <dbReference type="ARBA" id="ARBA00022552"/>
    </source>
</evidence>
<dbReference type="SMART" id="SM00363">
    <property type="entry name" value="S4"/>
    <property type="match status" value="1"/>
</dbReference>
<reference evidence="13 14" key="1">
    <citation type="submission" date="2016-10" db="EMBL/GenBank/DDBJ databases">
        <authorList>
            <person name="de Groot N.N."/>
        </authorList>
    </citation>
    <scope>NUCLEOTIDE SEQUENCE [LARGE SCALE GENOMIC DNA]</scope>
    <source>
        <strain evidence="13 14">WG14</strain>
    </source>
</reference>
<dbReference type="Gene3D" id="3.10.290.10">
    <property type="entry name" value="RNA-binding S4 domain"/>
    <property type="match status" value="1"/>
</dbReference>
<comment type="catalytic activity">
    <reaction evidence="1">
        <text>uridine(955/2504/2580) in 23S rRNA = pseudouridine(955/2504/2580) in 23S rRNA</text>
        <dbReference type="Rhea" id="RHEA:42528"/>
        <dbReference type="Rhea" id="RHEA-COMP:10099"/>
        <dbReference type="Rhea" id="RHEA-COMP:10100"/>
        <dbReference type="ChEBI" id="CHEBI:65314"/>
        <dbReference type="ChEBI" id="CHEBI:65315"/>
        <dbReference type="EC" id="5.4.99.24"/>
    </reaction>
</comment>
<evidence type="ECO:0000256" key="5">
    <source>
        <dbReference type="ARBA" id="ARBA00017128"/>
    </source>
</evidence>
<comment type="function">
    <text evidence="2">Responsible for synthesis of pseudouridine from uracil at positions 955, 2504 and 2580 in 23S ribosomal RNA.</text>
</comment>
<dbReference type="InterPro" id="IPR036986">
    <property type="entry name" value="S4_RNA-bd_sf"/>
</dbReference>
<dbReference type="CDD" id="cd00165">
    <property type="entry name" value="S4"/>
    <property type="match status" value="1"/>
</dbReference>
<dbReference type="Pfam" id="PF00849">
    <property type="entry name" value="PseudoU_synth_2"/>
    <property type="match status" value="1"/>
</dbReference>
<evidence type="ECO:0000256" key="10">
    <source>
        <dbReference type="ARBA" id="ARBA00033053"/>
    </source>
</evidence>
<name>A0A1G6I9D7_9BACT</name>
<feature type="domain" description="RNA-binding S4" evidence="12">
    <location>
        <begin position="13"/>
        <end position="79"/>
    </location>
</feature>
<comment type="similarity">
    <text evidence="3">Belongs to the pseudouridine synthase RluA family.</text>
</comment>
<evidence type="ECO:0000256" key="2">
    <source>
        <dbReference type="ARBA" id="ARBA00002876"/>
    </source>
</evidence>
<dbReference type="PROSITE" id="PS50889">
    <property type="entry name" value="S4"/>
    <property type="match status" value="1"/>
</dbReference>
<dbReference type="EMBL" id="FMYV01000001">
    <property type="protein sequence ID" value="SDC03169.1"/>
    <property type="molecule type" value="Genomic_DNA"/>
</dbReference>
<dbReference type="RefSeq" id="WP_091402153.1">
    <property type="nucleotide sequence ID" value="NZ_FMYV01000001.1"/>
</dbReference>
<evidence type="ECO:0000313" key="14">
    <source>
        <dbReference type="Proteomes" id="UP000199322"/>
    </source>
</evidence>
<evidence type="ECO:0000313" key="13">
    <source>
        <dbReference type="EMBL" id="SDC03169.1"/>
    </source>
</evidence>
<keyword evidence="7" id="KW-0413">Isomerase</keyword>
<dbReference type="CDD" id="cd02869">
    <property type="entry name" value="PseudoU_synth_RluA_like"/>
    <property type="match status" value="1"/>
</dbReference>
<accession>A0A1G6I9D7</accession>
<keyword evidence="6" id="KW-0698">rRNA processing</keyword>
<dbReference type="PANTHER" id="PTHR21600:SF92">
    <property type="entry name" value="RIBOSOMAL LARGE SUBUNIT PSEUDOURIDINE SYNTHASE C"/>
    <property type="match status" value="1"/>
</dbReference>
<dbReference type="GO" id="GO:0160141">
    <property type="term" value="F:23S rRNA pseudouridine(955/2504/2580) synthase activity"/>
    <property type="evidence" value="ECO:0007669"/>
    <property type="project" value="UniProtKB-EC"/>
</dbReference>
<dbReference type="Gene3D" id="3.30.2350.10">
    <property type="entry name" value="Pseudouridine synthase"/>
    <property type="match status" value="1"/>
</dbReference>
<dbReference type="SUPFAM" id="SSF55174">
    <property type="entry name" value="Alpha-L RNA-binding motif"/>
    <property type="match status" value="1"/>
</dbReference>
<dbReference type="AlphaFoldDB" id="A0A1G6I9D7"/>
<keyword evidence="14" id="KW-1185">Reference proteome</keyword>
<evidence type="ECO:0000256" key="4">
    <source>
        <dbReference type="ARBA" id="ARBA00012785"/>
    </source>
</evidence>
<dbReference type="InterPro" id="IPR050188">
    <property type="entry name" value="RluA_PseudoU_synthase"/>
</dbReference>
<dbReference type="SUPFAM" id="SSF55120">
    <property type="entry name" value="Pseudouridine synthase"/>
    <property type="match status" value="1"/>
</dbReference>
<dbReference type="Pfam" id="PF01479">
    <property type="entry name" value="S4"/>
    <property type="match status" value="1"/>
</dbReference>
<proteinExistence type="inferred from homology"/>
<gene>
    <name evidence="13" type="ORF">SAMN04488588_0298</name>
</gene>
<evidence type="ECO:0000256" key="3">
    <source>
        <dbReference type="ARBA" id="ARBA00010876"/>
    </source>
</evidence>
<evidence type="ECO:0000256" key="11">
    <source>
        <dbReference type="PROSITE-ProRule" id="PRU00182"/>
    </source>
</evidence>
<dbReference type="InterPro" id="IPR006145">
    <property type="entry name" value="PsdUridine_synth_RsuA/RluA"/>
</dbReference>
<evidence type="ECO:0000256" key="9">
    <source>
        <dbReference type="ARBA" id="ARBA00031975"/>
    </source>
</evidence>
<dbReference type="InterPro" id="IPR002942">
    <property type="entry name" value="S4_RNA-bd"/>
</dbReference>
<keyword evidence="11" id="KW-0694">RNA-binding</keyword>
<evidence type="ECO:0000256" key="8">
    <source>
        <dbReference type="ARBA" id="ARBA00030705"/>
    </source>
</evidence>
<dbReference type="GO" id="GO:0003723">
    <property type="term" value="F:RNA binding"/>
    <property type="evidence" value="ECO:0007669"/>
    <property type="project" value="UniProtKB-KW"/>
</dbReference>
<dbReference type="InterPro" id="IPR020103">
    <property type="entry name" value="PsdUridine_synth_cat_dom_sf"/>
</dbReference>
<dbReference type="GO" id="GO:0000455">
    <property type="term" value="P:enzyme-directed rRNA pseudouridine synthesis"/>
    <property type="evidence" value="ECO:0007669"/>
    <property type="project" value="UniProtKB-ARBA"/>
</dbReference>